<name>A0ACB1ABX1_MELEN</name>
<comment type="caution">
    <text evidence="1">The sequence shown here is derived from an EMBL/GenBank/DDBJ whole genome shotgun (WGS) entry which is preliminary data.</text>
</comment>
<protein>
    <submittedName>
        <fullName evidence="1">Uncharacterized protein</fullName>
    </submittedName>
</protein>
<proteinExistence type="predicted"/>
<evidence type="ECO:0000313" key="2">
    <source>
        <dbReference type="Proteomes" id="UP001497535"/>
    </source>
</evidence>
<evidence type="ECO:0000313" key="1">
    <source>
        <dbReference type="EMBL" id="CAK5088648.1"/>
    </source>
</evidence>
<organism evidence="1 2">
    <name type="scientific">Meloidogyne enterolobii</name>
    <name type="common">Root-knot nematode worm</name>
    <name type="synonym">Meloidogyne mayaguensis</name>
    <dbReference type="NCBI Taxonomy" id="390850"/>
    <lineage>
        <taxon>Eukaryota</taxon>
        <taxon>Metazoa</taxon>
        <taxon>Ecdysozoa</taxon>
        <taxon>Nematoda</taxon>
        <taxon>Chromadorea</taxon>
        <taxon>Rhabditida</taxon>
        <taxon>Tylenchina</taxon>
        <taxon>Tylenchomorpha</taxon>
        <taxon>Tylenchoidea</taxon>
        <taxon>Meloidogynidae</taxon>
        <taxon>Meloidogyninae</taxon>
        <taxon>Meloidogyne</taxon>
    </lineage>
</organism>
<dbReference type="Proteomes" id="UP001497535">
    <property type="component" value="Unassembled WGS sequence"/>
</dbReference>
<reference evidence="1" key="1">
    <citation type="submission" date="2023-11" db="EMBL/GenBank/DDBJ databases">
        <authorList>
            <person name="Poullet M."/>
        </authorList>
    </citation>
    <scope>NUCLEOTIDE SEQUENCE</scope>
    <source>
        <strain evidence="1">E1834</strain>
    </source>
</reference>
<gene>
    <name evidence="1" type="ORF">MENTE1834_LOCUS36308</name>
</gene>
<keyword evidence="2" id="KW-1185">Reference proteome</keyword>
<accession>A0ACB1ABX1</accession>
<sequence length="135" mass="15352">MIKNLKIQFLIGQDPAVFIQLKKVIENDAKDIVSRIGVGLTFIRKNKNLMGYNEADFKIVADIQRAKLKLRSEMNEADNLKNENLAEEIIQGEDAEGFKQKYTERFKEITEVAKNGIFEVIAINILKILKGTLSP</sequence>
<dbReference type="EMBL" id="CAVMJV010000073">
    <property type="protein sequence ID" value="CAK5088648.1"/>
    <property type="molecule type" value="Genomic_DNA"/>
</dbReference>